<sequence length="40" mass="4765">MLQAILPFPRVTKPERKTWLKEMARLTSQLQSNKGWRAPR</sequence>
<gene>
    <name evidence="1" type="ORF">PSTT_10931</name>
</gene>
<evidence type="ECO:0000313" key="1">
    <source>
        <dbReference type="EMBL" id="POW03658.1"/>
    </source>
</evidence>
<comment type="caution">
    <text evidence="1">The sequence shown here is derived from an EMBL/GenBank/DDBJ whole genome shotgun (WGS) entry which is preliminary data.</text>
</comment>
<name>A0A2S4V2C9_9BASI</name>
<dbReference type="AlphaFoldDB" id="A0A2S4V2C9"/>
<proteinExistence type="predicted"/>
<dbReference type="EMBL" id="PKSL01000122">
    <property type="protein sequence ID" value="POW03658.1"/>
    <property type="molecule type" value="Genomic_DNA"/>
</dbReference>
<dbReference type="VEuPathDB" id="FungiDB:PSTT_10931"/>
<reference evidence="1" key="1">
    <citation type="submission" date="2017-12" db="EMBL/GenBank/DDBJ databases">
        <title>Gene loss provides genomic basis for host adaptation in cereal stripe rust fungi.</title>
        <authorList>
            <person name="Xia C."/>
        </authorList>
    </citation>
    <scope>NUCLEOTIDE SEQUENCE [LARGE SCALE GENOMIC DNA]</scope>
    <source>
        <strain evidence="1">93-210</strain>
    </source>
</reference>
<evidence type="ECO:0000313" key="2">
    <source>
        <dbReference type="Proteomes" id="UP000239156"/>
    </source>
</evidence>
<accession>A0A2S4V2C9</accession>
<keyword evidence="2" id="KW-1185">Reference proteome</keyword>
<dbReference type="Proteomes" id="UP000239156">
    <property type="component" value="Unassembled WGS sequence"/>
</dbReference>
<organism evidence="1 2">
    <name type="scientific">Puccinia striiformis</name>
    <dbReference type="NCBI Taxonomy" id="27350"/>
    <lineage>
        <taxon>Eukaryota</taxon>
        <taxon>Fungi</taxon>
        <taxon>Dikarya</taxon>
        <taxon>Basidiomycota</taxon>
        <taxon>Pucciniomycotina</taxon>
        <taxon>Pucciniomycetes</taxon>
        <taxon>Pucciniales</taxon>
        <taxon>Pucciniaceae</taxon>
        <taxon>Puccinia</taxon>
    </lineage>
</organism>
<protein>
    <submittedName>
        <fullName evidence="1">Uncharacterized protein</fullName>
    </submittedName>
</protein>